<dbReference type="SMART" id="SM00212">
    <property type="entry name" value="UBCc"/>
    <property type="match status" value="1"/>
</dbReference>
<dbReference type="PROSITE" id="PS50127">
    <property type="entry name" value="UBC_2"/>
    <property type="match status" value="1"/>
</dbReference>
<evidence type="ECO:0000313" key="6">
    <source>
        <dbReference type="WormBase" id="SRAE_1000276700"/>
    </source>
</evidence>
<protein>
    <submittedName>
        <fullName evidence="3">Ubiquitin-conjugating enzyme, E2 domain and Ubiquitin-conjugating enzyme/RWD-like domain-containing protein</fullName>
    </submittedName>
</protein>
<dbReference type="SUPFAM" id="SSF54495">
    <property type="entry name" value="UBC-like"/>
    <property type="match status" value="1"/>
</dbReference>
<dbReference type="Gene3D" id="3.10.110.10">
    <property type="entry name" value="Ubiquitin Conjugating Enzyme"/>
    <property type="match status" value="1"/>
</dbReference>
<sequence>MACMKKLKEDIIHIKNLFPLSHTCISVTDATLDLVQINFHFPGEATFDVQCNILENYPKTPSIWCTEHEDQIVFSILAQLSEATNNFTLLPQINHLITQYCVLKNLEAPLELSQLISPPVSFEESDEGQGSELSVEEGAISDSDMEEGVDDDDEDEDEDADDEDDFGMFDEMEYDDTEEPSSSVENDANDMNEKDKETLVKLKVKAREDRIRNVPMIGSTTATDRIMKELKDVYKCNSYKNGIFSIELEDENIYKWKIILRCVDNESPLYDDLKKLKETRGEEGIVLKVTFKDDYPMSPPFIYVHTPQINGGYVLGGGAICMELLTTQGWSSAYNMESVILQIAATFVKGKARINFANLSPYNHAKAKAYHEHLSRFHKNTGWYTPPKADG</sequence>
<dbReference type="InterPro" id="IPR000608">
    <property type="entry name" value="UBC"/>
</dbReference>
<feature type="domain" description="UBC core" evidence="2">
    <location>
        <begin position="221"/>
        <end position="384"/>
    </location>
</feature>
<evidence type="ECO:0000259" key="2">
    <source>
        <dbReference type="PROSITE" id="PS50127"/>
    </source>
</evidence>
<keyword evidence="4" id="KW-1185">Reference proteome</keyword>
<organism evidence="3">
    <name type="scientific">Strongyloides ratti</name>
    <name type="common">Parasitic roundworm</name>
    <dbReference type="NCBI Taxonomy" id="34506"/>
    <lineage>
        <taxon>Eukaryota</taxon>
        <taxon>Metazoa</taxon>
        <taxon>Ecdysozoa</taxon>
        <taxon>Nematoda</taxon>
        <taxon>Chromadorea</taxon>
        <taxon>Rhabditida</taxon>
        <taxon>Tylenchina</taxon>
        <taxon>Panagrolaimomorpha</taxon>
        <taxon>Strongyloidoidea</taxon>
        <taxon>Strongyloididae</taxon>
        <taxon>Strongyloides</taxon>
    </lineage>
</organism>
<feature type="region of interest" description="Disordered" evidence="1">
    <location>
        <begin position="120"/>
        <end position="196"/>
    </location>
</feature>
<evidence type="ECO:0000313" key="5">
    <source>
        <dbReference type="WBParaSite" id="SRAE_1000276700.1"/>
    </source>
</evidence>
<dbReference type="CDD" id="cd23802">
    <property type="entry name" value="UBCc_UBE2Q"/>
    <property type="match status" value="1"/>
</dbReference>
<dbReference type="EMBL" id="LN609528">
    <property type="protein sequence ID" value="CEF64513.1"/>
    <property type="molecule type" value="Genomic_DNA"/>
</dbReference>
<dbReference type="OrthoDB" id="109543at2759"/>
<dbReference type="CTD" id="36376878"/>
<dbReference type="InterPro" id="IPR050113">
    <property type="entry name" value="Ub_conjugating_enzyme"/>
</dbReference>
<dbReference type="WormBase" id="SRAE_1000276700">
    <property type="protein sequence ID" value="SRP08483"/>
    <property type="gene ID" value="WBGene00259383"/>
</dbReference>
<gene>
    <name evidence="3 5 6" type="ORF">SRAE_1000276700</name>
</gene>
<dbReference type="GO" id="GO:0032446">
    <property type="term" value="P:protein modification by small protein conjugation"/>
    <property type="evidence" value="ECO:0007669"/>
    <property type="project" value="UniProtKB-ARBA"/>
</dbReference>
<reference evidence="5" key="2">
    <citation type="submission" date="2020-12" db="UniProtKB">
        <authorList>
            <consortium name="WormBaseParasite"/>
        </authorList>
    </citation>
    <scope>IDENTIFICATION</scope>
</reference>
<dbReference type="WBParaSite" id="SRAE_1000276700.1">
    <property type="protein sequence ID" value="SRAE_1000276700.1"/>
    <property type="gene ID" value="WBGene00259383"/>
</dbReference>
<evidence type="ECO:0000313" key="3">
    <source>
        <dbReference type="EMBL" id="CEF64513.1"/>
    </source>
</evidence>
<feature type="compositionally biased region" description="Acidic residues" evidence="1">
    <location>
        <begin position="143"/>
        <end position="179"/>
    </location>
</feature>
<accession>A0A090L8P8</accession>
<reference evidence="3 4" key="1">
    <citation type="submission" date="2014-09" db="EMBL/GenBank/DDBJ databases">
        <authorList>
            <person name="Martin A.A."/>
        </authorList>
    </citation>
    <scope>NUCLEOTIDE SEQUENCE</scope>
    <source>
        <strain evidence="4">ED321</strain>
        <strain evidence="3">ED321 Heterogonic</strain>
    </source>
</reference>
<dbReference type="GeneID" id="36376878"/>
<evidence type="ECO:0000313" key="4">
    <source>
        <dbReference type="Proteomes" id="UP000035682"/>
    </source>
</evidence>
<evidence type="ECO:0000256" key="1">
    <source>
        <dbReference type="SAM" id="MobiDB-lite"/>
    </source>
</evidence>
<dbReference type="eggNOG" id="KOG0897">
    <property type="taxonomic scope" value="Eukaryota"/>
</dbReference>
<dbReference type="AlphaFoldDB" id="A0A090L8P8"/>
<dbReference type="PANTHER" id="PTHR24067">
    <property type="entry name" value="UBIQUITIN-CONJUGATING ENZYME E2"/>
    <property type="match status" value="1"/>
</dbReference>
<dbReference type="Pfam" id="PF00179">
    <property type="entry name" value="UQ_con"/>
    <property type="match status" value="1"/>
</dbReference>
<dbReference type="Proteomes" id="UP000035682">
    <property type="component" value="Unplaced"/>
</dbReference>
<name>A0A090L8P8_STRRB</name>
<proteinExistence type="predicted"/>
<dbReference type="RefSeq" id="XP_024503714.1">
    <property type="nucleotide sequence ID" value="XM_024649881.1"/>
</dbReference>
<dbReference type="STRING" id="34506.A0A090L8P8"/>
<dbReference type="OMA" id="VFPKNHE"/>
<dbReference type="InterPro" id="IPR016135">
    <property type="entry name" value="UBQ-conjugating_enzyme/RWD"/>
</dbReference>